<comment type="caution">
    <text evidence="5">The sequence shown here is derived from an EMBL/GenBank/DDBJ whole genome shotgun (WGS) entry which is preliminary data.</text>
</comment>
<feature type="binding site" evidence="3">
    <location>
        <position position="198"/>
    </location>
    <ligand>
        <name>a divalent metal cation</name>
        <dbReference type="ChEBI" id="CHEBI:60240"/>
    </ligand>
</feature>
<reference evidence="5" key="1">
    <citation type="journal article" date="2014" name="Int. J. Syst. Evol. Microbiol.">
        <title>Complete genome sequence of Corynebacterium casei LMG S-19264T (=DSM 44701T), isolated from a smear-ripened cheese.</title>
        <authorList>
            <consortium name="US DOE Joint Genome Institute (JGI-PGF)"/>
            <person name="Walter F."/>
            <person name="Albersmeier A."/>
            <person name="Kalinowski J."/>
            <person name="Ruckert C."/>
        </authorList>
    </citation>
    <scope>NUCLEOTIDE SEQUENCE</scope>
    <source>
        <strain evidence="5">KCTC 32296</strain>
    </source>
</reference>
<keyword evidence="3" id="KW-0862">Zinc</keyword>
<keyword evidence="6" id="KW-1185">Reference proteome</keyword>
<dbReference type="PANTHER" id="PTHR10907">
    <property type="entry name" value="REGUCALCIN"/>
    <property type="match status" value="1"/>
</dbReference>
<feature type="binding site" evidence="3">
    <location>
        <position position="148"/>
    </location>
    <ligand>
        <name>a divalent metal cation</name>
        <dbReference type="ChEBI" id="CHEBI:60240"/>
    </ligand>
</feature>
<dbReference type="InterPro" id="IPR005511">
    <property type="entry name" value="SMP-30"/>
</dbReference>
<feature type="binding site" evidence="3">
    <location>
        <position position="100"/>
    </location>
    <ligand>
        <name>substrate</name>
    </ligand>
</feature>
<keyword evidence="3" id="KW-0479">Metal-binding</keyword>
<dbReference type="AlphaFoldDB" id="A0A918UYC9"/>
<feature type="binding site" evidence="3">
    <location>
        <position position="17"/>
    </location>
    <ligand>
        <name>a divalent metal cation</name>
        <dbReference type="ChEBI" id="CHEBI:60240"/>
    </ligand>
</feature>
<dbReference type="InterPro" id="IPR011042">
    <property type="entry name" value="6-blade_b-propeller_TolB-like"/>
</dbReference>
<dbReference type="Gene3D" id="2.120.10.30">
    <property type="entry name" value="TolB, C-terminal domain"/>
    <property type="match status" value="1"/>
</dbReference>
<dbReference type="Proteomes" id="UP000662572">
    <property type="component" value="Unassembled WGS sequence"/>
</dbReference>
<comment type="cofactor">
    <cofactor evidence="3">
        <name>Zn(2+)</name>
        <dbReference type="ChEBI" id="CHEBI:29105"/>
    </cofactor>
    <text evidence="3">Binds 1 divalent metal cation per subunit.</text>
</comment>
<accession>A0A918UYC9</accession>
<dbReference type="Pfam" id="PF08450">
    <property type="entry name" value="SGL"/>
    <property type="match status" value="1"/>
</dbReference>
<feature type="domain" description="SMP-30/Gluconolactonase/LRE-like region" evidence="4">
    <location>
        <begin position="15"/>
        <end position="256"/>
    </location>
</feature>
<gene>
    <name evidence="5" type="ORF">GCM10011273_33480</name>
</gene>
<evidence type="ECO:0000256" key="2">
    <source>
        <dbReference type="PIRSR" id="PIRSR605511-1"/>
    </source>
</evidence>
<evidence type="ECO:0000313" key="6">
    <source>
        <dbReference type="Proteomes" id="UP000662572"/>
    </source>
</evidence>
<sequence length="290" mass="32034">MTDDIIRISPPGSFLGEGPLWSARDNAVYWVDILGHKLHRYRLDDQSLKHWVFPEPIGWVIEREKGGFIAGLKSGFTQLTLEPFTLKHIGDPEPQHPDNRLNDAKADKWGRIWAGSLHMPQTEKSGGLHRLEADLTFKHIDGPYQVANGPTFSPDHTKIYHTDSGAGEVYVFDLDADGNESNKRLFVAFNEDTDGSPDGMTTDAQGGIWIAHWGGARISRFKPDGTLDFAVPMPAKQITSMTFAGPNLDRLFVTSAAVDQPDDKEAGTLFEVPHPLLRGHTGLPTLQFGG</sequence>
<protein>
    <submittedName>
        <fullName evidence="5">Calcium-binding protein</fullName>
    </submittedName>
</protein>
<evidence type="ECO:0000259" key="4">
    <source>
        <dbReference type="Pfam" id="PF08450"/>
    </source>
</evidence>
<name>A0A918UYC9_9CAUL</name>
<dbReference type="PRINTS" id="PR01790">
    <property type="entry name" value="SMP30FAMILY"/>
</dbReference>
<dbReference type="RefSeq" id="WP_189488746.1">
    <property type="nucleotide sequence ID" value="NZ_BMZB01000007.1"/>
</dbReference>
<dbReference type="EMBL" id="BMZB01000007">
    <property type="protein sequence ID" value="GGZ44058.1"/>
    <property type="molecule type" value="Genomic_DNA"/>
</dbReference>
<reference evidence="5" key="2">
    <citation type="submission" date="2020-09" db="EMBL/GenBank/DDBJ databases">
        <authorList>
            <person name="Sun Q."/>
            <person name="Kim S."/>
        </authorList>
    </citation>
    <scope>NUCLEOTIDE SEQUENCE</scope>
    <source>
        <strain evidence="5">KCTC 32296</strain>
    </source>
</reference>
<evidence type="ECO:0000313" key="5">
    <source>
        <dbReference type="EMBL" id="GGZ44058.1"/>
    </source>
</evidence>
<feature type="active site" description="Proton donor/acceptor" evidence="2">
    <location>
        <position position="198"/>
    </location>
</feature>
<evidence type="ECO:0000256" key="3">
    <source>
        <dbReference type="PIRSR" id="PIRSR605511-2"/>
    </source>
</evidence>
<dbReference type="GO" id="GO:0005509">
    <property type="term" value="F:calcium ion binding"/>
    <property type="evidence" value="ECO:0007669"/>
    <property type="project" value="TreeGrafter"/>
</dbReference>
<organism evidence="5 6">
    <name type="scientific">Asticcacaulis endophyticus</name>
    <dbReference type="NCBI Taxonomy" id="1395890"/>
    <lineage>
        <taxon>Bacteria</taxon>
        <taxon>Pseudomonadati</taxon>
        <taxon>Pseudomonadota</taxon>
        <taxon>Alphaproteobacteria</taxon>
        <taxon>Caulobacterales</taxon>
        <taxon>Caulobacteraceae</taxon>
        <taxon>Asticcacaulis</taxon>
    </lineage>
</organism>
<proteinExistence type="inferred from homology"/>
<dbReference type="PANTHER" id="PTHR10907:SF47">
    <property type="entry name" value="REGUCALCIN"/>
    <property type="match status" value="1"/>
</dbReference>
<dbReference type="SUPFAM" id="SSF63829">
    <property type="entry name" value="Calcium-dependent phosphotriesterase"/>
    <property type="match status" value="1"/>
</dbReference>
<comment type="similarity">
    <text evidence="1">Belongs to the SMP-30/CGR1 family.</text>
</comment>
<evidence type="ECO:0000256" key="1">
    <source>
        <dbReference type="ARBA" id="ARBA00008853"/>
    </source>
</evidence>
<dbReference type="GO" id="GO:0019853">
    <property type="term" value="P:L-ascorbic acid biosynthetic process"/>
    <property type="evidence" value="ECO:0007669"/>
    <property type="project" value="TreeGrafter"/>
</dbReference>
<dbReference type="GO" id="GO:0004341">
    <property type="term" value="F:gluconolactonase activity"/>
    <property type="evidence" value="ECO:0007669"/>
    <property type="project" value="TreeGrafter"/>
</dbReference>
<feature type="binding site" evidence="3">
    <location>
        <position position="102"/>
    </location>
    <ligand>
        <name>substrate</name>
    </ligand>
</feature>
<dbReference type="InterPro" id="IPR013658">
    <property type="entry name" value="SGL"/>
</dbReference>